<dbReference type="Proteomes" id="UP000319976">
    <property type="component" value="Chromosome"/>
</dbReference>
<accession>A0A517T3R3</accession>
<name>A0A517T3R3_9PLAN</name>
<protein>
    <submittedName>
        <fullName evidence="1">Uncharacterized protein</fullName>
    </submittedName>
</protein>
<organism evidence="1 2">
    <name type="scientific">Calycomorphotria hydatis</name>
    <dbReference type="NCBI Taxonomy" id="2528027"/>
    <lineage>
        <taxon>Bacteria</taxon>
        <taxon>Pseudomonadati</taxon>
        <taxon>Planctomycetota</taxon>
        <taxon>Planctomycetia</taxon>
        <taxon>Planctomycetales</taxon>
        <taxon>Planctomycetaceae</taxon>
        <taxon>Calycomorphotria</taxon>
    </lineage>
</organism>
<reference evidence="1 2" key="1">
    <citation type="submission" date="2019-02" db="EMBL/GenBank/DDBJ databases">
        <title>Deep-cultivation of Planctomycetes and their phenomic and genomic characterization uncovers novel biology.</title>
        <authorList>
            <person name="Wiegand S."/>
            <person name="Jogler M."/>
            <person name="Boedeker C."/>
            <person name="Pinto D."/>
            <person name="Vollmers J."/>
            <person name="Rivas-Marin E."/>
            <person name="Kohn T."/>
            <person name="Peeters S.H."/>
            <person name="Heuer A."/>
            <person name="Rast P."/>
            <person name="Oberbeckmann S."/>
            <person name="Bunk B."/>
            <person name="Jeske O."/>
            <person name="Meyerdierks A."/>
            <person name="Storesund J.E."/>
            <person name="Kallscheuer N."/>
            <person name="Luecker S."/>
            <person name="Lage O.M."/>
            <person name="Pohl T."/>
            <person name="Merkel B.J."/>
            <person name="Hornburger P."/>
            <person name="Mueller R.-W."/>
            <person name="Bruemmer F."/>
            <person name="Labrenz M."/>
            <person name="Spormann A.M."/>
            <person name="Op den Camp H."/>
            <person name="Overmann J."/>
            <person name="Amann R."/>
            <person name="Jetten M.S.M."/>
            <person name="Mascher T."/>
            <person name="Medema M.H."/>
            <person name="Devos D.P."/>
            <person name="Kaster A.-K."/>
            <person name="Ovreas L."/>
            <person name="Rohde M."/>
            <person name="Galperin M.Y."/>
            <person name="Jogler C."/>
        </authorList>
    </citation>
    <scope>NUCLEOTIDE SEQUENCE [LARGE SCALE GENOMIC DNA]</scope>
    <source>
        <strain evidence="1 2">V22</strain>
    </source>
</reference>
<evidence type="ECO:0000313" key="1">
    <source>
        <dbReference type="EMBL" id="QDT63016.1"/>
    </source>
</evidence>
<sequence length="40" mass="4656">MWALLQTIHLHFNILCGETKAQLLTNIDDFMALEIPLDWS</sequence>
<gene>
    <name evidence="1" type="ORF">V22_02150</name>
</gene>
<evidence type="ECO:0000313" key="2">
    <source>
        <dbReference type="Proteomes" id="UP000319976"/>
    </source>
</evidence>
<dbReference type="AlphaFoldDB" id="A0A517T3R3"/>
<dbReference type="EMBL" id="CP036316">
    <property type="protein sequence ID" value="QDT63016.1"/>
    <property type="molecule type" value="Genomic_DNA"/>
</dbReference>
<proteinExistence type="predicted"/>
<dbReference type="KEGG" id="chya:V22_02150"/>
<keyword evidence="2" id="KW-1185">Reference proteome</keyword>